<sequence length="106" mass="12280">MKNLLVAISLLSIANPAMARPLVPDPCASYAKSFHSVVDQIKRFNGMALTYPGIEAERNRLRFYHQMNKKLVPLISCLEDHESEILEYYQEVKYMTDTRINSFQQK</sequence>
<dbReference type="RefSeq" id="WP_011128959.1">
    <property type="nucleotide sequence ID" value="NC_005070.1"/>
</dbReference>
<protein>
    <submittedName>
        <fullName evidence="2">Uncharacterized protein</fullName>
    </submittedName>
</protein>
<name>Q7U4G6_PARMW</name>
<keyword evidence="3" id="KW-1185">Reference proteome</keyword>
<feature type="signal peptide" evidence="1">
    <location>
        <begin position="1"/>
        <end position="19"/>
    </location>
</feature>
<feature type="chain" id="PRO_5004291804" evidence="1">
    <location>
        <begin position="20"/>
        <end position="106"/>
    </location>
</feature>
<reference evidence="2 3" key="1">
    <citation type="journal article" date="2003" name="Nature">
        <title>The genome of a motile marine Synechococcus.</title>
        <authorList>
            <person name="Palenik B."/>
            <person name="Brahamsha B."/>
            <person name="Larimer F."/>
            <person name="Land M."/>
            <person name="Hauser L."/>
            <person name="Chain P."/>
            <person name="Lamerdin J."/>
            <person name="Regala W."/>
            <person name="Allen E.A."/>
            <person name="McCarren J."/>
            <person name="Paulsen I."/>
            <person name="Dufresne A."/>
            <person name="Partensky F."/>
            <person name="Webb E."/>
            <person name="Waterbury J."/>
        </authorList>
    </citation>
    <scope>NUCLEOTIDE SEQUENCE [LARGE SCALE GENOMIC DNA]</scope>
    <source>
        <strain evidence="2 3">WH8102</strain>
    </source>
</reference>
<evidence type="ECO:0000256" key="1">
    <source>
        <dbReference type="SAM" id="SignalP"/>
    </source>
</evidence>
<accession>Q7U4G6</accession>
<dbReference type="HOGENOM" id="CLU_2221932_0_0_3"/>
<keyword evidence="1" id="KW-0732">Signal</keyword>
<gene>
    <name evidence="2" type="ordered locus">SYNW2102</name>
</gene>
<dbReference type="AlphaFoldDB" id="Q7U4G6"/>
<evidence type="ECO:0000313" key="3">
    <source>
        <dbReference type="Proteomes" id="UP000001422"/>
    </source>
</evidence>
<dbReference type="KEGG" id="syw:SYNW2102"/>
<proteinExistence type="predicted"/>
<dbReference type="Proteomes" id="UP000001422">
    <property type="component" value="Chromosome"/>
</dbReference>
<evidence type="ECO:0000313" key="2">
    <source>
        <dbReference type="EMBL" id="CAE08617.1"/>
    </source>
</evidence>
<organism evidence="2 3">
    <name type="scientific">Parasynechococcus marenigrum (strain WH8102)</name>
    <dbReference type="NCBI Taxonomy" id="84588"/>
    <lineage>
        <taxon>Bacteria</taxon>
        <taxon>Bacillati</taxon>
        <taxon>Cyanobacteriota</taxon>
        <taxon>Cyanophyceae</taxon>
        <taxon>Synechococcales</taxon>
        <taxon>Prochlorococcaceae</taxon>
        <taxon>Parasynechococcus</taxon>
        <taxon>Parasynechococcus marenigrum</taxon>
    </lineage>
</organism>
<dbReference type="EMBL" id="BX569694">
    <property type="protein sequence ID" value="CAE08617.1"/>
    <property type="molecule type" value="Genomic_DNA"/>
</dbReference>